<evidence type="ECO:0000256" key="1">
    <source>
        <dbReference type="SAM" id="SignalP"/>
    </source>
</evidence>
<reference evidence="3" key="1">
    <citation type="submission" date="2020-12" db="UniProtKB">
        <authorList>
            <consortium name="WormBaseParasite"/>
        </authorList>
    </citation>
    <scope>IDENTIFICATION</scope>
    <source>
        <strain evidence="3">MHco3</strain>
    </source>
</reference>
<name>A0A7I4YWN2_HAECO</name>
<dbReference type="OMA" id="NETHADA"/>
<proteinExistence type="predicted"/>
<evidence type="ECO:0000313" key="2">
    <source>
        <dbReference type="Proteomes" id="UP000025227"/>
    </source>
</evidence>
<keyword evidence="2" id="KW-1185">Reference proteome</keyword>
<sequence>MYSVLLLILTLTSTFCFPMLEDDDAVLVASGELTDKEVAALDLKTLSNSATVVYLNGDTVEGSGEEIPEVDEQAESTLGKPQASEEFRALESKCEEWELCYRDSDCHGGKCLGIFVGTCNCNACLDLWLCESDAACGGLKGACNQTTRTCDCLAGFKKAGFPFYVDALHGLCNQRTCTDKDHDEKCFGLPCHFGKCQC</sequence>
<dbReference type="PANTHER" id="PTHR37973:SF1">
    <property type="entry name" value="DICKKOPF_N DOMAIN-CONTAINING PROTEIN"/>
    <property type="match status" value="1"/>
</dbReference>
<accession>A0A7I4YWN2</accession>
<organism evidence="2 3">
    <name type="scientific">Haemonchus contortus</name>
    <name type="common">Barber pole worm</name>
    <dbReference type="NCBI Taxonomy" id="6289"/>
    <lineage>
        <taxon>Eukaryota</taxon>
        <taxon>Metazoa</taxon>
        <taxon>Ecdysozoa</taxon>
        <taxon>Nematoda</taxon>
        <taxon>Chromadorea</taxon>
        <taxon>Rhabditida</taxon>
        <taxon>Rhabditina</taxon>
        <taxon>Rhabditomorpha</taxon>
        <taxon>Strongyloidea</taxon>
        <taxon>Trichostrongylidae</taxon>
        <taxon>Haemonchus</taxon>
    </lineage>
</organism>
<feature type="chain" id="PRO_5029644287" evidence="1">
    <location>
        <begin position="17"/>
        <end position="198"/>
    </location>
</feature>
<protein>
    <submittedName>
        <fullName evidence="3">Chondroitin proteoglycan 3</fullName>
    </submittedName>
</protein>
<keyword evidence="1" id="KW-0732">Signal</keyword>
<dbReference type="PANTHER" id="PTHR37973">
    <property type="entry name" value="CHONDROITIN PROTEOGLYCAN 3"/>
    <property type="match status" value="1"/>
</dbReference>
<dbReference type="AlphaFoldDB" id="A0A7I4YWN2"/>
<dbReference type="WBParaSite" id="HCON_00157240-00001">
    <property type="protein sequence ID" value="HCON_00157240-00001"/>
    <property type="gene ID" value="HCON_00157240"/>
</dbReference>
<evidence type="ECO:0000313" key="3">
    <source>
        <dbReference type="WBParaSite" id="HCON_00157240-00001"/>
    </source>
</evidence>
<feature type="signal peptide" evidence="1">
    <location>
        <begin position="1"/>
        <end position="16"/>
    </location>
</feature>
<dbReference type="OrthoDB" id="5816387at2759"/>
<dbReference type="Proteomes" id="UP000025227">
    <property type="component" value="Unplaced"/>
</dbReference>
<dbReference type="InterPro" id="IPR039260">
    <property type="entry name" value="Cpg-3"/>
</dbReference>